<feature type="transmembrane region" description="Helical" evidence="5">
    <location>
        <begin position="46"/>
        <end position="71"/>
    </location>
</feature>
<name>A0A0D2DVK4_9EURO</name>
<evidence type="ECO:0000256" key="3">
    <source>
        <dbReference type="ARBA" id="ARBA00022989"/>
    </source>
</evidence>
<keyword evidence="8" id="KW-1185">Reference proteome</keyword>
<comment type="subcellular location">
    <subcellularLocation>
        <location evidence="1">Membrane</location>
        <topology evidence="1">Multi-pass membrane protein</topology>
    </subcellularLocation>
</comment>
<dbReference type="PROSITE" id="PS50850">
    <property type="entry name" value="MFS"/>
    <property type="match status" value="1"/>
</dbReference>
<reference evidence="7 8" key="1">
    <citation type="submission" date="2015-01" db="EMBL/GenBank/DDBJ databases">
        <title>The Genome Sequence of Exophiala oligosperma CBS72588.</title>
        <authorList>
            <consortium name="The Broad Institute Genomics Platform"/>
            <person name="Cuomo C."/>
            <person name="de Hoog S."/>
            <person name="Gorbushina A."/>
            <person name="Stielow B."/>
            <person name="Teixiera M."/>
            <person name="Abouelleil A."/>
            <person name="Chapman S.B."/>
            <person name="Priest M."/>
            <person name="Young S.K."/>
            <person name="Wortman J."/>
            <person name="Nusbaum C."/>
            <person name="Birren B."/>
        </authorList>
    </citation>
    <scope>NUCLEOTIDE SEQUENCE [LARGE SCALE GENOMIC DNA]</scope>
    <source>
        <strain evidence="7 8">CBS 72588</strain>
    </source>
</reference>
<dbReference type="AlphaFoldDB" id="A0A0D2DVK4"/>
<dbReference type="Pfam" id="PF07690">
    <property type="entry name" value="MFS_1"/>
    <property type="match status" value="1"/>
</dbReference>
<dbReference type="VEuPathDB" id="FungiDB:PV06_02726"/>
<gene>
    <name evidence="7" type="ORF">PV06_02726</name>
</gene>
<evidence type="ECO:0000256" key="4">
    <source>
        <dbReference type="ARBA" id="ARBA00023136"/>
    </source>
</evidence>
<feature type="transmembrane region" description="Helical" evidence="5">
    <location>
        <begin position="168"/>
        <end position="188"/>
    </location>
</feature>
<dbReference type="GO" id="GO:0005886">
    <property type="term" value="C:plasma membrane"/>
    <property type="evidence" value="ECO:0007669"/>
    <property type="project" value="TreeGrafter"/>
</dbReference>
<evidence type="ECO:0000313" key="8">
    <source>
        <dbReference type="Proteomes" id="UP000053342"/>
    </source>
</evidence>
<dbReference type="GO" id="GO:0022857">
    <property type="term" value="F:transmembrane transporter activity"/>
    <property type="evidence" value="ECO:0007669"/>
    <property type="project" value="InterPro"/>
</dbReference>
<dbReference type="PANTHER" id="PTHR23501">
    <property type="entry name" value="MAJOR FACILITATOR SUPERFAMILY"/>
    <property type="match status" value="1"/>
</dbReference>
<feature type="transmembrane region" description="Helical" evidence="5">
    <location>
        <begin position="534"/>
        <end position="553"/>
    </location>
</feature>
<evidence type="ECO:0000259" key="6">
    <source>
        <dbReference type="PROSITE" id="PS50850"/>
    </source>
</evidence>
<dbReference type="InterPro" id="IPR011701">
    <property type="entry name" value="MFS"/>
</dbReference>
<protein>
    <recommendedName>
        <fullName evidence="6">Major facilitator superfamily (MFS) profile domain-containing protein</fullName>
    </recommendedName>
</protein>
<dbReference type="HOGENOM" id="CLU_000960_25_1_1"/>
<keyword evidence="4 5" id="KW-0472">Membrane</keyword>
<feature type="transmembrane region" description="Helical" evidence="5">
    <location>
        <begin position="203"/>
        <end position="224"/>
    </location>
</feature>
<dbReference type="Proteomes" id="UP000053342">
    <property type="component" value="Unassembled WGS sequence"/>
</dbReference>
<feature type="transmembrane region" description="Helical" evidence="5">
    <location>
        <begin position="276"/>
        <end position="295"/>
    </location>
</feature>
<feature type="transmembrane region" description="Helical" evidence="5">
    <location>
        <begin position="380"/>
        <end position="402"/>
    </location>
</feature>
<feature type="transmembrane region" description="Helical" evidence="5">
    <location>
        <begin position="112"/>
        <end position="128"/>
    </location>
</feature>
<dbReference type="EMBL" id="KN847333">
    <property type="protein sequence ID" value="KIW47128.1"/>
    <property type="molecule type" value="Genomic_DNA"/>
</dbReference>
<keyword evidence="3 5" id="KW-1133">Transmembrane helix</keyword>
<feature type="transmembrane region" description="Helical" evidence="5">
    <location>
        <begin position="316"/>
        <end position="335"/>
    </location>
</feature>
<feature type="transmembrane region" description="Helical" evidence="5">
    <location>
        <begin position="341"/>
        <end position="368"/>
    </location>
</feature>
<feature type="transmembrane region" description="Helical" evidence="5">
    <location>
        <begin position="83"/>
        <end position="100"/>
    </location>
</feature>
<dbReference type="OrthoDB" id="4119671at2759"/>
<dbReference type="PANTHER" id="PTHR23501:SF195">
    <property type="entry name" value="PEP5"/>
    <property type="match status" value="1"/>
</dbReference>
<evidence type="ECO:0000256" key="5">
    <source>
        <dbReference type="SAM" id="Phobius"/>
    </source>
</evidence>
<keyword evidence="2 5" id="KW-0812">Transmembrane</keyword>
<sequence>MEADKAIDVISGVEGREESKTDSQAKANTFEYIEEEPEPHLHLKTYLIVVAVSFVSFAQLIQLVAAGALSATVAEAVGGADKSSWMLSSLTITFVVFAPPVSQAADYWGRRWLLIILALTGCVGTIITSRAKSIGVAILGEVFVGACYAATPLQFAVASEVLPRRQRLVGQAAINAAGGVGSIFALLSGGKLVDVYGPQGYRYIYYINAGIFAVAAAVVFLLYRPPVLELQKSLTTREKLSRLDWPGYGITMCAVVLFSMGLSWANNPYSWRNPHVLAPFLVGIAMFILLAVYCWKLRKNSFIPHALFSRDRNLALSLLAIFCEGLIFAAANIYVPTQTAILYTTTTLGVSLVFTVCLVCYVLGSPITAIISYKFKNLRVLIMAGFVLFVVWAICMATSSLGSAGANWGYQAILGCALALVLNPVVASSQLSAPPELISITSGLVAGIRSLGVTIGVAIYGAIFHSRFTKLMPSKVAEAALQNGLPEASLPSLILALLGGDPSKLTTIPGINKEIIGAAAHALKGAYLDSFHSVWIATACLSACGLIASWFIINPSKDLNNHIDNPAESEDALYGDK</sequence>
<feature type="domain" description="Major facilitator superfamily (MFS) profile" evidence="6">
    <location>
        <begin position="48"/>
        <end position="557"/>
    </location>
</feature>
<dbReference type="InterPro" id="IPR036259">
    <property type="entry name" value="MFS_trans_sf"/>
</dbReference>
<proteinExistence type="predicted"/>
<dbReference type="SUPFAM" id="SSF103473">
    <property type="entry name" value="MFS general substrate transporter"/>
    <property type="match status" value="1"/>
</dbReference>
<evidence type="ECO:0000256" key="1">
    <source>
        <dbReference type="ARBA" id="ARBA00004141"/>
    </source>
</evidence>
<feature type="transmembrane region" description="Helical" evidence="5">
    <location>
        <begin position="438"/>
        <end position="463"/>
    </location>
</feature>
<feature type="transmembrane region" description="Helical" evidence="5">
    <location>
        <begin position="134"/>
        <end position="156"/>
    </location>
</feature>
<dbReference type="RefSeq" id="XP_016267344.1">
    <property type="nucleotide sequence ID" value="XM_016403447.1"/>
</dbReference>
<feature type="transmembrane region" description="Helical" evidence="5">
    <location>
        <begin position="245"/>
        <end position="264"/>
    </location>
</feature>
<evidence type="ECO:0000256" key="2">
    <source>
        <dbReference type="ARBA" id="ARBA00022692"/>
    </source>
</evidence>
<accession>A0A0D2DVK4</accession>
<dbReference type="GeneID" id="27354800"/>
<dbReference type="InterPro" id="IPR020846">
    <property type="entry name" value="MFS_dom"/>
</dbReference>
<evidence type="ECO:0000313" key="7">
    <source>
        <dbReference type="EMBL" id="KIW47128.1"/>
    </source>
</evidence>
<dbReference type="Gene3D" id="1.20.1250.20">
    <property type="entry name" value="MFS general substrate transporter like domains"/>
    <property type="match status" value="2"/>
</dbReference>
<dbReference type="InterPro" id="IPR005829">
    <property type="entry name" value="Sugar_transporter_CS"/>
</dbReference>
<dbReference type="PROSITE" id="PS00216">
    <property type="entry name" value="SUGAR_TRANSPORT_1"/>
    <property type="match status" value="1"/>
</dbReference>
<feature type="transmembrane region" description="Helical" evidence="5">
    <location>
        <begin position="408"/>
        <end position="426"/>
    </location>
</feature>
<organism evidence="7 8">
    <name type="scientific">Exophiala oligosperma</name>
    <dbReference type="NCBI Taxonomy" id="215243"/>
    <lineage>
        <taxon>Eukaryota</taxon>
        <taxon>Fungi</taxon>
        <taxon>Dikarya</taxon>
        <taxon>Ascomycota</taxon>
        <taxon>Pezizomycotina</taxon>
        <taxon>Eurotiomycetes</taxon>
        <taxon>Chaetothyriomycetidae</taxon>
        <taxon>Chaetothyriales</taxon>
        <taxon>Herpotrichiellaceae</taxon>
        <taxon>Exophiala</taxon>
    </lineage>
</organism>